<protein>
    <submittedName>
        <fullName evidence="1">Uncharacterized protein</fullName>
    </submittedName>
</protein>
<dbReference type="EMBL" id="JAEKJA010000015">
    <property type="protein sequence ID" value="MBJ3777375.1"/>
    <property type="molecule type" value="Genomic_DNA"/>
</dbReference>
<proteinExistence type="predicted"/>
<reference evidence="1" key="1">
    <citation type="submission" date="2020-12" db="EMBL/GenBank/DDBJ databases">
        <title>Bacterial taxonomy.</title>
        <authorList>
            <person name="Pan X."/>
        </authorList>
    </citation>
    <scope>NUCLEOTIDE SEQUENCE</scope>
    <source>
        <strain evidence="1">B2012</strain>
    </source>
</reference>
<sequence>MRIAIVTPSAAFAESAGARIRYRRMIEAAAEGVTIELVPIDRIDRTADAYLFSKTYQMAAPAIAYGLAAAGKRVALDVFDDYFSERGDVRLQRFHRWFADMSRAVHRVAVSTPAMKARLDPRLVVPATVIDDPAPTLDPDGLAARLAEKAARLVPGQLNLLWFGIAANPYFAAGLGDLAAFAHALSGEASEADGGRHHLTILTNPHGASEATLAALAAAPVDVTWRSWSEAAEAAALAEADVAVLPVNAGAFSTAKSLNRAVTALAAGTQVLSLGAPLYRPLAPFLYRDLACLRLDAAAGVLRLRPGRVPRLADALARVASPRTAAARLVDLFSDIEPEPRPPHAVVLGDRLEQPALLGASGALTVSAADGLSADIRVGATITVADGVAERLAGSWQGSGAPLPPLSGHGVIDLVRMRARLATLEATARRLLPNHTLFVAHEEILAP</sequence>
<dbReference type="AlphaFoldDB" id="A0A934IST6"/>
<dbReference type="Proteomes" id="UP000609531">
    <property type="component" value="Unassembled WGS sequence"/>
</dbReference>
<evidence type="ECO:0000313" key="2">
    <source>
        <dbReference type="Proteomes" id="UP000609531"/>
    </source>
</evidence>
<keyword evidence="2" id="KW-1185">Reference proteome</keyword>
<name>A0A934IST6_9HYPH</name>
<gene>
    <name evidence="1" type="ORF">JCR33_16835</name>
</gene>
<dbReference type="RefSeq" id="WP_198883282.1">
    <property type="nucleotide sequence ID" value="NZ_JAEKJA010000015.1"/>
</dbReference>
<accession>A0A934IST6</accession>
<organism evidence="1 2">
    <name type="scientific">Acuticoccus mangrovi</name>
    <dbReference type="NCBI Taxonomy" id="2796142"/>
    <lineage>
        <taxon>Bacteria</taxon>
        <taxon>Pseudomonadati</taxon>
        <taxon>Pseudomonadota</taxon>
        <taxon>Alphaproteobacteria</taxon>
        <taxon>Hyphomicrobiales</taxon>
        <taxon>Amorphaceae</taxon>
        <taxon>Acuticoccus</taxon>
    </lineage>
</organism>
<comment type="caution">
    <text evidence="1">The sequence shown here is derived from an EMBL/GenBank/DDBJ whole genome shotgun (WGS) entry which is preliminary data.</text>
</comment>
<evidence type="ECO:0000313" key="1">
    <source>
        <dbReference type="EMBL" id="MBJ3777375.1"/>
    </source>
</evidence>